<dbReference type="InterPro" id="IPR027417">
    <property type="entry name" value="P-loop_NTPase"/>
</dbReference>
<dbReference type="InterPro" id="IPR050093">
    <property type="entry name" value="ABC_SmlMolc_Importer"/>
</dbReference>
<dbReference type="AlphaFoldDB" id="A3U5P8"/>
<keyword evidence="6" id="KW-1185">Reference proteome</keyword>
<evidence type="ECO:0000313" key="6">
    <source>
        <dbReference type="Proteomes" id="UP000002297"/>
    </source>
</evidence>
<dbReference type="Gene3D" id="3.40.50.300">
    <property type="entry name" value="P-loop containing nucleotide triphosphate hydrolases"/>
    <property type="match status" value="1"/>
</dbReference>
<keyword evidence="2" id="KW-0547">Nucleotide-binding</keyword>
<reference evidence="5 6" key="1">
    <citation type="journal article" date="2010" name="J. Bacteriol.">
        <title>The complete genome sequence of Croceibacter atlanticus HTCC2559T.</title>
        <authorList>
            <person name="Oh H.M."/>
            <person name="Kang I."/>
            <person name="Ferriera S."/>
            <person name="Giovannoni S.J."/>
            <person name="Cho J.C."/>
        </authorList>
    </citation>
    <scope>NUCLEOTIDE SEQUENCE [LARGE SCALE GENOMIC DNA]</scope>
    <source>
        <strain evidence="6">ATCC BAA-628 / HTCC2559 / KCTC 12090</strain>
    </source>
</reference>
<dbReference type="InterPro" id="IPR017871">
    <property type="entry name" value="ABC_transporter-like_CS"/>
</dbReference>
<proteinExistence type="predicted"/>
<dbReference type="GO" id="GO:0016887">
    <property type="term" value="F:ATP hydrolysis activity"/>
    <property type="evidence" value="ECO:0007669"/>
    <property type="project" value="InterPro"/>
</dbReference>
<dbReference type="GO" id="GO:0005524">
    <property type="term" value="F:ATP binding"/>
    <property type="evidence" value="ECO:0007669"/>
    <property type="project" value="UniProtKB-KW"/>
</dbReference>
<dbReference type="Proteomes" id="UP000002297">
    <property type="component" value="Chromosome"/>
</dbReference>
<dbReference type="EMBL" id="CP002046">
    <property type="protein sequence ID" value="EAP87565.1"/>
    <property type="molecule type" value="Genomic_DNA"/>
</dbReference>
<evidence type="ECO:0000256" key="2">
    <source>
        <dbReference type="ARBA" id="ARBA00022741"/>
    </source>
</evidence>
<dbReference type="KEGG" id="cat:CA2559_02380"/>
<dbReference type="OrthoDB" id="9802264at2"/>
<keyword evidence="3" id="KW-0067">ATP-binding</keyword>
<evidence type="ECO:0000256" key="1">
    <source>
        <dbReference type="ARBA" id="ARBA00022448"/>
    </source>
</evidence>
<protein>
    <submittedName>
        <fullName evidence="5">2-aminoethylphosphonate transport</fullName>
    </submittedName>
</protein>
<dbReference type="PANTHER" id="PTHR42781:SF4">
    <property type="entry name" value="SPERMIDINE_PUTRESCINE IMPORT ATP-BINDING PROTEIN POTA"/>
    <property type="match status" value="1"/>
</dbReference>
<dbReference type="HOGENOM" id="CLU_000604_1_1_10"/>
<dbReference type="PANTHER" id="PTHR42781">
    <property type="entry name" value="SPERMIDINE/PUTRESCINE IMPORT ATP-BINDING PROTEIN POTA"/>
    <property type="match status" value="1"/>
</dbReference>
<feature type="domain" description="ABC transporter" evidence="4">
    <location>
        <begin position="1"/>
        <end position="234"/>
    </location>
</feature>
<dbReference type="InterPro" id="IPR003439">
    <property type="entry name" value="ABC_transporter-like_ATP-bd"/>
</dbReference>
<dbReference type="PROSITE" id="PS50893">
    <property type="entry name" value="ABC_TRANSPORTER_2"/>
    <property type="match status" value="1"/>
</dbReference>
<accession>A3U5P8</accession>
<dbReference type="SUPFAM" id="SSF52540">
    <property type="entry name" value="P-loop containing nucleoside triphosphate hydrolases"/>
    <property type="match status" value="1"/>
</dbReference>
<organism evidence="5 6">
    <name type="scientific">Croceibacter atlanticus (strain ATCC BAA-628 / JCM 21780 / CIP 108009 / IAM 15332 / KCTC 12090 / HTCC2559)</name>
    <dbReference type="NCBI Taxonomy" id="216432"/>
    <lineage>
        <taxon>Bacteria</taxon>
        <taxon>Pseudomonadati</taxon>
        <taxon>Bacteroidota</taxon>
        <taxon>Flavobacteriia</taxon>
        <taxon>Flavobacteriales</taxon>
        <taxon>Flavobacteriaceae</taxon>
        <taxon>Croceibacter</taxon>
    </lineage>
</organism>
<dbReference type="Pfam" id="PF00005">
    <property type="entry name" value="ABC_tran"/>
    <property type="match status" value="1"/>
</dbReference>
<dbReference type="RefSeq" id="WP_013186243.1">
    <property type="nucleotide sequence ID" value="NC_014230.1"/>
</dbReference>
<dbReference type="STRING" id="216432.CA2559_02380"/>
<gene>
    <name evidence="5" type="ordered locus">CA2559_02380</name>
</gene>
<dbReference type="eggNOG" id="COG3842">
    <property type="taxonomic scope" value="Bacteria"/>
</dbReference>
<evidence type="ECO:0000313" key="5">
    <source>
        <dbReference type="EMBL" id="EAP87565.1"/>
    </source>
</evidence>
<dbReference type="PROSITE" id="PS00211">
    <property type="entry name" value="ABC_TRANSPORTER_1"/>
    <property type="match status" value="1"/>
</dbReference>
<dbReference type="SMART" id="SM00382">
    <property type="entry name" value="AAA"/>
    <property type="match status" value="1"/>
</dbReference>
<keyword evidence="1" id="KW-0813">Transport</keyword>
<dbReference type="GeneID" id="89452270"/>
<name>A3U5P8_CROAH</name>
<evidence type="ECO:0000259" key="4">
    <source>
        <dbReference type="PROSITE" id="PS50893"/>
    </source>
</evidence>
<sequence>MLNVNIQAFKYAKTPVLKAINFKLTKGEHISILGESGCGKSTLLELVYGTLQLKAGEIYWNNKKLLGPNFNLVPGEPFIKYVSQDFNLMPYTTVEDNIGKHLSRLDMSFRKERIAELLEVVEMTSFKTKKVKTLSGGQQQRVALARALAKEPELLLLDEPFSHIDNFRKNKLRRRLYKYLKDKQISCITATHVSEEALSFSDRILVMKDGKFVAQDTPETIYKTSQDLYVCSFFDDVFKYKQQVYYPYQITVEELGKHKATVKQSYFKGDFWLIEAVFNNDNLLLKHNTALPIHTEILINFNDR</sequence>
<dbReference type="InterPro" id="IPR003593">
    <property type="entry name" value="AAA+_ATPase"/>
</dbReference>
<evidence type="ECO:0000256" key="3">
    <source>
        <dbReference type="ARBA" id="ARBA00022840"/>
    </source>
</evidence>